<feature type="region of interest" description="Disordered" evidence="1">
    <location>
        <begin position="1"/>
        <end position="38"/>
    </location>
</feature>
<evidence type="ECO:0000313" key="4">
    <source>
        <dbReference type="Proteomes" id="UP000030748"/>
    </source>
</evidence>
<evidence type="ECO:0000313" key="3">
    <source>
        <dbReference type="EMBL" id="EYU26618.1"/>
    </source>
</evidence>
<keyword evidence="2" id="KW-1133">Transmembrane helix</keyword>
<keyword evidence="4" id="KW-1185">Reference proteome</keyword>
<reference evidence="3 4" key="1">
    <citation type="journal article" date="2013" name="Proc. Natl. Acad. Sci. U.S.A.">
        <title>Fine-scale variation in meiotic recombination in Mimulus inferred from population shotgun sequencing.</title>
        <authorList>
            <person name="Hellsten U."/>
            <person name="Wright K.M."/>
            <person name="Jenkins J."/>
            <person name="Shu S."/>
            <person name="Yuan Y."/>
            <person name="Wessler S.R."/>
            <person name="Schmutz J."/>
            <person name="Willis J.H."/>
            <person name="Rokhsar D.S."/>
        </authorList>
    </citation>
    <scope>NUCLEOTIDE SEQUENCE [LARGE SCALE GENOMIC DNA]</scope>
    <source>
        <strain evidence="4">cv. DUN x IM62</strain>
    </source>
</reference>
<dbReference type="STRING" id="4155.A0A022QH85"/>
<feature type="region of interest" description="Disordered" evidence="1">
    <location>
        <begin position="75"/>
        <end position="102"/>
    </location>
</feature>
<feature type="compositionally biased region" description="Polar residues" evidence="1">
    <location>
        <begin position="1"/>
        <end position="14"/>
    </location>
</feature>
<protein>
    <submittedName>
        <fullName evidence="3">Uncharacterized protein</fullName>
    </submittedName>
</protein>
<organism evidence="3 4">
    <name type="scientific">Erythranthe guttata</name>
    <name type="common">Yellow monkey flower</name>
    <name type="synonym">Mimulus guttatus</name>
    <dbReference type="NCBI Taxonomy" id="4155"/>
    <lineage>
        <taxon>Eukaryota</taxon>
        <taxon>Viridiplantae</taxon>
        <taxon>Streptophyta</taxon>
        <taxon>Embryophyta</taxon>
        <taxon>Tracheophyta</taxon>
        <taxon>Spermatophyta</taxon>
        <taxon>Magnoliopsida</taxon>
        <taxon>eudicotyledons</taxon>
        <taxon>Gunneridae</taxon>
        <taxon>Pentapetalae</taxon>
        <taxon>asterids</taxon>
        <taxon>lamiids</taxon>
        <taxon>Lamiales</taxon>
        <taxon>Phrymaceae</taxon>
        <taxon>Erythranthe</taxon>
    </lineage>
</organism>
<evidence type="ECO:0000256" key="1">
    <source>
        <dbReference type="SAM" id="MobiDB-lite"/>
    </source>
</evidence>
<feature type="compositionally biased region" description="Polar residues" evidence="1">
    <location>
        <begin position="82"/>
        <end position="102"/>
    </location>
</feature>
<gene>
    <name evidence="3" type="ORF">MIMGU_mgv1a022771mg</name>
</gene>
<feature type="non-terminal residue" evidence="3">
    <location>
        <position position="1"/>
    </location>
</feature>
<dbReference type="PANTHER" id="PTHR34558">
    <property type="entry name" value="EXPRESSED PROTEIN"/>
    <property type="match status" value="1"/>
</dbReference>
<name>A0A022QH85_ERYGU</name>
<keyword evidence="2" id="KW-0812">Transmembrane</keyword>
<evidence type="ECO:0000256" key="2">
    <source>
        <dbReference type="SAM" id="Phobius"/>
    </source>
</evidence>
<dbReference type="PANTHER" id="PTHR34558:SF9">
    <property type="entry name" value="F3L24.15 PROTEIN"/>
    <property type="match status" value="1"/>
</dbReference>
<proteinExistence type="predicted"/>
<accession>A0A022QH85</accession>
<dbReference type="AlphaFoldDB" id="A0A022QH85"/>
<feature type="transmembrane region" description="Helical" evidence="2">
    <location>
        <begin position="47"/>
        <end position="69"/>
    </location>
</feature>
<keyword evidence="2" id="KW-0472">Membrane</keyword>
<dbReference type="Proteomes" id="UP000030748">
    <property type="component" value="Unassembled WGS sequence"/>
</dbReference>
<sequence length="102" mass="10408">LSTAEAPQAVQNADVSGEENGPSAAAAQEEQMLKINHHNHHGVDKSIAGGGVILGGLATTFLVTVFCYIRATGRKNAEPASPTYSSDASKNVTSSNSPAICA</sequence>
<dbReference type="EMBL" id="KI631651">
    <property type="protein sequence ID" value="EYU26618.1"/>
    <property type="molecule type" value="Genomic_DNA"/>
</dbReference>